<comment type="caution">
    <text evidence="1">The sequence shown here is derived from an EMBL/GenBank/DDBJ whole genome shotgun (WGS) entry which is preliminary data.</text>
</comment>
<evidence type="ECO:0000313" key="1">
    <source>
        <dbReference type="EMBL" id="VDI31513.1"/>
    </source>
</evidence>
<dbReference type="Proteomes" id="UP000596742">
    <property type="component" value="Unassembled WGS sequence"/>
</dbReference>
<organism evidence="1 2">
    <name type="scientific">Mytilus galloprovincialis</name>
    <name type="common">Mediterranean mussel</name>
    <dbReference type="NCBI Taxonomy" id="29158"/>
    <lineage>
        <taxon>Eukaryota</taxon>
        <taxon>Metazoa</taxon>
        <taxon>Spiralia</taxon>
        <taxon>Lophotrochozoa</taxon>
        <taxon>Mollusca</taxon>
        <taxon>Bivalvia</taxon>
        <taxon>Autobranchia</taxon>
        <taxon>Pteriomorphia</taxon>
        <taxon>Mytilida</taxon>
        <taxon>Mytiloidea</taxon>
        <taxon>Mytilidae</taxon>
        <taxon>Mytilinae</taxon>
        <taxon>Mytilus</taxon>
    </lineage>
</organism>
<evidence type="ECO:0000313" key="2">
    <source>
        <dbReference type="Proteomes" id="UP000596742"/>
    </source>
</evidence>
<name>A0A8B6E8Y8_MYTGA</name>
<reference evidence="1" key="1">
    <citation type="submission" date="2018-11" db="EMBL/GenBank/DDBJ databases">
        <authorList>
            <person name="Alioto T."/>
            <person name="Alioto T."/>
        </authorList>
    </citation>
    <scope>NUCLEOTIDE SEQUENCE</scope>
</reference>
<sequence length="79" mass="9249">LKFLVESTTHRKMIVKIFCKEAWTQKAVMVDPGLTIILKQLSNDTRFCFRHCTNLGVNFNITDEFCRSNLKNNRITRIS</sequence>
<protein>
    <submittedName>
        <fullName evidence="1">Uncharacterized protein</fullName>
    </submittedName>
</protein>
<accession>A0A8B6E8Y8</accession>
<gene>
    <name evidence="1" type="ORF">MGAL_10B042564</name>
</gene>
<keyword evidence="2" id="KW-1185">Reference proteome</keyword>
<dbReference type="EMBL" id="UYJE01004803">
    <property type="protein sequence ID" value="VDI31513.1"/>
    <property type="molecule type" value="Genomic_DNA"/>
</dbReference>
<dbReference type="AlphaFoldDB" id="A0A8B6E8Y8"/>
<feature type="non-terminal residue" evidence="1">
    <location>
        <position position="1"/>
    </location>
</feature>
<proteinExistence type="predicted"/>
<feature type="non-terminal residue" evidence="1">
    <location>
        <position position="79"/>
    </location>
</feature>